<protein>
    <submittedName>
        <fullName evidence="1">Uncharacterized protein</fullName>
    </submittedName>
</protein>
<name>A0ABU1ZFY7_9BURK</name>
<comment type="caution">
    <text evidence="1">The sequence shown here is derived from an EMBL/GenBank/DDBJ whole genome shotgun (WGS) entry which is preliminary data.</text>
</comment>
<dbReference type="EMBL" id="JAVDXQ010000009">
    <property type="protein sequence ID" value="MDR7299544.1"/>
    <property type="molecule type" value="Genomic_DNA"/>
</dbReference>
<reference evidence="1 2" key="1">
    <citation type="submission" date="2023-07" db="EMBL/GenBank/DDBJ databases">
        <title>Sorghum-associated microbial communities from plants grown in Nebraska, USA.</title>
        <authorList>
            <person name="Schachtman D."/>
        </authorList>
    </citation>
    <scope>NUCLEOTIDE SEQUENCE [LARGE SCALE GENOMIC DNA]</scope>
    <source>
        <strain evidence="1 2">BE310</strain>
    </source>
</reference>
<accession>A0ABU1ZFY7</accession>
<sequence>MAVPASDIQDPTRVLDGWRVPAPAPLEELELRTLLKAGGAGLDEAKKARLKARGYDMRDVEDIELHEVLPPPVAEAPVLELAPRSTPPDARLLRQWQPSAWTALARRIRGASAEVVQTLHGPVVENHEPQWLCALWPPQRLEAPLLGRWPEMATLVGAETLFGALHQLLGQLPPEASLWAADLDTDWGLLANLVLHHDANLRPVHAEALRELVESERRASFARVNDGYARQGDVARRRA</sequence>
<evidence type="ECO:0000313" key="1">
    <source>
        <dbReference type="EMBL" id="MDR7299544.1"/>
    </source>
</evidence>
<gene>
    <name evidence="1" type="ORF">J2X16_004914</name>
</gene>
<organism evidence="1 2">
    <name type="scientific">Pelomonas aquatica</name>
    <dbReference type="NCBI Taxonomy" id="431058"/>
    <lineage>
        <taxon>Bacteria</taxon>
        <taxon>Pseudomonadati</taxon>
        <taxon>Pseudomonadota</taxon>
        <taxon>Betaproteobacteria</taxon>
        <taxon>Burkholderiales</taxon>
        <taxon>Sphaerotilaceae</taxon>
        <taxon>Roseateles</taxon>
    </lineage>
</organism>
<dbReference type="Proteomes" id="UP001180536">
    <property type="component" value="Unassembled WGS sequence"/>
</dbReference>
<keyword evidence="2" id="KW-1185">Reference proteome</keyword>
<proteinExistence type="predicted"/>
<dbReference type="RefSeq" id="WP_310349333.1">
    <property type="nucleotide sequence ID" value="NZ_JAVDXQ010000009.1"/>
</dbReference>
<evidence type="ECO:0000313" key="2">
    <source>
        <dbReference type="Proteomes" id="UP001180536"/>
    </source>
</evidence>